<dbReference type="InterPro" id="IPR015421">
    <property type="entry name" value="PyrdxlP-dep_Trfase_major"/>
</dbReference>
<protein>
    <recommendedName>
        <fullName evidence="2">DegT/DnrJ/EryC1/StrS aminotransferase</fullName>
    </recommendedName>
</protein>
<dbReference type="PANTHER" id="PTHR30244">
    <property type="entry name" value="TRANSAMINASE"/>
    <property type="match status" value="1"/>
</dbReference>
<accession>X1N8Q3</accession>
<reference evidence="1" key="1">
    <citation type="journal article" date="2014" name="Front. Microbiol.">
        <title>High frequency of phylogenetically diverse reductive dehalogenase-homologous genes in deep subseafloor sedimentary metagenomes.</title>
        <authorList>
            <person name="Kawai M."/>
            <person name="Futagami T."/>
            <person name="Toyoda A."/>
            <person name="Takaki Y."/>
            <person name="Nishi S."/>
            <person name="Hori S."/>
            <person name="Arai W."/>
            <person name="Tsubouchi T."/>
            <person name="Morono Y."/>
            <person name="Uchiyama I."/>
            <person name="Ito T."/>
            <person name="Fujiyama A."/>
            <person name="Inagaki F."/>
            <person name="Takami H."/>
        </authorList>
    </citation>
    <scope>NUCLEOTIDE SEQUENCE</scope>
    <source>
        <strain evidence="1">Expedition CK06-06</strain>
    </source>
</reference>
<dbReference type="SUPFAM" id="SSF53383">
    <property type="entry name" value="PLP-dependent transferases"/>
    <property type="match status" value="1"/>
</dbReference>
<feature type="non-terminal residue" evidence="1">
    <location>
        <position position="1"/>
    </location>
</feature>
<evidence type="ECO:0008006" key="2">
    <source>
        <dbReference type="Google" id="ProtNLM"/>
    </source>
</evidence>
<dbReference type="InterPro" id="IPR015422">
    <property type="entry name" value="PyrdxlP-dep_Trfase_small"/>
</dbReference>
<dbReference type="InterPro" id="IPR015424">
    <property type="entry name" value="PyrdxlP-dep_Trfase"/>
</dbReference>
<dbReference type="AlphaFoldDB" id="X1N8Q3"/>
<gene>
    <name evidence="1" type="ORF">S06H3_46376</name>
</gene>
<dbReference type="GO" id="GO:0000271">
    <property type="term" value="P:polysaccharide biosynthetic process"/>
    <property type="evidence" value="ECO:0007669"/>
    <property type="project" value="TreeGrafter"/>
</dbReference>
<sequence length="166" mass="18959">GIDKDTYIRTDEDKGKGGGYAWKYDVPEVGYKCHMNDITAAIGIEQLKLVEEQNAYRRELAEIYTHGLHHSDIICLPYVSPEVITSQHLYVIQVKRRDDLITKLKANDIAPGVHYTPNNTYPMYQNCRADVKTAMDVSENLLSLPMHTLLTSEDIHRVIEVINDGW</sequence>
<dbReference type="GO" id="GO:0008483">
    <property type="term" value="F:transaminase activity"/>
    <property type="evidence" value="ECO:0007669"/>
    <property type="project" value="TreeGrafter"/>
</dbReference>
<dbReference type="InterPro" id="IPR000653">
    <property type="entry name" value="DegT/StrS_aminotransferase"/>
</dbReference>
<organism evidence="1">
    <name type="scientific">marine sediment metagenome</name>
    <dbReference type="NCBI Taxonomy" id="412755"/>
    <lineage>
        <taxon>unclassified sequences</taxon>
        <taxon>metagenomes</taxon>
        <taxon>ecological metagenomes</taxon>
    </lineage>
</organism>
<dbReference type="Pfam" id="PF01041">
    <property type="entry name" value="DegT_DnrJ_EryC1"/>
    <property type="match status" value="1"/>
</dbReference>
<proteinExistence type="predicted"/>
<dbReference type="PANTHER" id="PTHR30244:SF34">
    <property type="entry name" value="DTDP-4-AMINO-4,6-DIDEOXYGALACTOSE TRANSAMINASE"/>
    <property type="match status" value="1"/>
</dbReference>
<dbReference type="Gene3D" id="3.40.640.10">
    <property type="entry name" value="Type I PLP-dependent aspartate aminotransferase-like (Major domain)"/>
    <property type="match status" value="1"/>
</dbReference>
<dbReference type="EMBL" id="BARV01029038">
    <property type="protein sequence ID" value="GAI40417.1"/>
    <property type="molecule type" value="Genomic_DNA"/>
</dbReference>
<comment type="caution">
    <text evidence="1">The sequence shown here is derived from an EMBL/GenBank/DDBJ whole genome shotgun (WGS) entry which is preliminary data.</text>
</comment>
<name>X1N8Q3_9ZZZZ</name>
<dbReference type="Gene3D" id="3.90.1150.10">
    <property type="entry name" value="Aspartate Aminotransferase, domain 1"/>
    <property type="match status" value="1"/>
</dbReference>
<evidence type="ECO:0000313" key="1">
    <source>
        <dbReference type="EMBL" id="GAI40417.1"/>
    </source>
</evidence>
<dbReference type="GO" id="GO:0030170">
    <property type="term" value="F:pyridoxal phosphate binding"/>
    <property type="evidence" value="ECO:0007669"/>
    <property type="project" value="TreeGrafter"/>
</dbReference>